<dbReference type="AlphaFoldDB" id="A0A7Z7LCL2"/>
<reference evidence="2 3" key="1">
    <citation type="submission" date="2017-01" db="EMBL/GenBank/DDBJ databases">
        <authorList>
            <person name="Erauso G."/>
        </authorList>
    </citation>
    <scope>NUCLEOTIDE SEQUENCE [LARGE SCALE GENOMIC DNA]</scope>
    <source>
        <strain evidence="2">MESINF1</strain>
    </source>
</reference>
<dbReference type="KEGG" id="minf:MESINF_0108"/>
<organism evidence="2 3">
    <name type="scientific">Mesotoga infera</name>
    <dbReference type="NCBI Taxonomy" id="1236046"/>
    <lineage>
        <taxon>Bacteria</taxon>
        <taxon>Thermotogati</taxon>
        <taxon>Thermotogota</taxon>
        <taxon>Thermotogae</taxon>
        <taxon>Kosmotogales</taxon>
        <taxon>Kosmotogaceae</taxon>
        <taxon>Mesotoga</taxon>
    </lineage>
</organism>
<protein>
    <recommendedName>
        <fullName evidence="4">Winged helix-turn-helix domain-containing protein</fullName>
    </recommendedName>
</protein>
<dbReference type="RefSeq" id="WP_169698016.1">
    <property type="nucleotide sequence ID" value="NZ_LS974202.1"/>
</dbReference>
<feature type="coiled-coil region" evidence="1">
    <location>
        <begin position="74"/>
        <end position="115"/>
    </location>
</feature>
<gene>
    <name evidence="2" type="ORF">MESINF_0108</name>
</gene>
<sequence>MNYRELSQASGLKYDTVRNYAKVLLDEGLVEKIDESTIPVVKKIPEYTASGFTVKEAAYKAFEYVHQSSGTGEINALQKKLSDLELENESLRNELQKSKEMIENLKRKLESLSEEETPATSEIVVYRQDVRTAADVLKKALKSAGQGFAQFIHWLFDTEPEKPVE</sequence>
<evidence type="ECO:0000313" key="3">
    <source>
        <dbReference type="Proteomes" id="UP000250796"/>
    </source>
</evidence>
<proteinExistence type="predicted"/>
<keyword evidence="3" id="KW-1185">Reference proteome</keyword>
<dbReference type="Gene3D" id="1.20.5.1160">
    <property type="entry name" value="Vasodilator-stimulated phosphoprotein"/>
    <property type="match status" value="1"/>
</dbReference>
<evidence type="ECO:0000256" key="1">
    <source>
        <dbReference type="SAM" id="Coils"/>
    </source>
</evidence>
<name>A0A7Z7LCL2_9BACT</name>
<accession>A0A7Z7LCL2</accession>
<dbReference type="EMBL" id="LS974202">
    <property type="protein sequence ID" value="SSC11557.1"/>
    <property type="molecule type" value="Genomic_DNA"/>
</dbReference>
<dbReference type="Proteomes" id="UP000250796">
    <property type="component" value="Chromosome MESINF"/>
</dbReference>
<evidence type="ECO:0008006" key="4">
    <source>
        <dbReference type="Google" id="ProtNLM"/>
    </source>
</evidence>
<evidence type="ECO:0000313" key="2">
    <source>
        <dbReference type="EMBL" id="SSC11557.1"/>
    </source>
</evidence>
<keyword evidence="1" id="KW-0175">Coiled coil</keyword>